<evidence type="ECO:0000256" key="1">
    <source>
        <dbReference type="SAM" id="Phobius"/>
    </source>
</evidence>
<protein>
    <submittedName>
        <fullName evidence="2">Uncharacterized protein</fullName>
    </submittedName>
</protein>
<reference evidence="2" key="2">
    <citation type="journal article" date="2015" name="Data Brief">
        <title>Shoot transcriptome of the giant reed, Arundo donax.</title>
        <authorList>
            <person name="Barrero R.A."/>
            <person name="Guerrero F.D."/>
            <person name="Moolhuijzen P."/>
            <person name="Goolsby J.A."/>
            <person name="Tidwell J."/>
            <person name="Bellgard S.E."/>
            <person name="Bellgard M.I."/>
        </authorList>
    </citation>
    <scope>NUCLEOTIDE SEQUENCE</scope>
    <source>
        <tissue evidence="2">Shoot tissue taken approximately 20 cm above the soil surface</tissue>
    </source>
</reference>
<accession>A0A0A9AV92</accession>
<organism evidence="2">
    <name type="scientific">Arundo donax</name>
    <name type="common">Giant reed</name>
    <name type="synonym">Donax arundinaceus</name>
    <dbReference type="NCBI Taxonomy" id="35708"/>
    <lineage>
        <taxon>Eukaryota</taxon>
        <taxon>Viridiplantae</taxon>
        <taxon>Streptophyta</taxon>
        <taxon>Embryophyta</taxon>
        <taxon>Tracheophyta</taxon>
        <taxon>Spermatophyta</taxon>
        <taxon>Magnoliopsida</taxon>
        <taxon>Liliopsida</taxon>
        <taxon>Poales</taxon>
        <taxon>Poaceae</taxon>
        <taxon>PACMAD clade</taxon>
        <taxon>Arundinoideae</taxon>
        <taxon>Arundineae</taxon>
        <taxon>Arundo</taxon>
    </lineage>
</organism>
<sequence>MSINELIGQDCWNSIWSTSNMVISLAIVILLAKHLTLESAHCITD</sequence>
<feature type="transmembrane region" description="Helical" evidence="1">
    <location>
        <begin position="12"/>
        <end position="32"/>
    </location>
</feature>
<keyword evidence="1" id="KW-0812">Transmembrane</keyword>
<dbReference type="EMBL" id="GBRH01244097">
    <property type="protein sequence ID" value="JAD53798.1"/>
    <property type="molecule type" value="Transcribed_RNA"/>
</dbReference>
<keyword evidence="1" id="KW-0472">Membrane</keyword>
<proteinExistence type="predicted"/>
<reference evidence="2" key="1">
    <citation type="submission" date="2014-09" db="EMBL/GenBank/DDBJ databases">
        <authorList>
            <person name="Magalhaes I.L.F."/>
            <person name="Oliveira U."/>
            <person name="Santos F.R."/>
            <person name="Vidigal T.H.D.A."/>
            <person name="Brescovit A.D."/>
            <person name="Santos A.J."/>
        </authorList>
    </citation>
    <scope>NUCLEOTIDE SEQUENCE</scope>
    <source>
        <tissue evidence="2">Shoot tissue taken approximately 20 cm above the soil surface</tissue>
    </source>
</reference>
<evidence type="ECO:0000313" key="2">
    <source>
        <dbReference type="EMBL" id="JAD53798.1"/>
    </source>
</evidence>
<name>A0A0A9AV92_ARUDO</name>
<keyword evidence="1" id="KW-1133">Transmembrane helix</keyword>
<dbReference type="AlphaFoldDB" id="A0A0A9AV92"/>